<reference evidence="1 2" key="1">
    <citation type="submission" date="2023-02" db="EMBL/GenBank/DDBJ databases">
        <title>LHISI_Scaffold_Assembly.</title>
        <authorList>
            <person name="Stuart O.P."/>
            <person name="Cleave R."/>
            <person name="Magrath M.J.L."/>
            <person name="Mikheyev A.S."/>
        </authorList>
    </citation>
    <scope>NUCLEOTIDE SEQUENCE [LARGE SCALE GENOMIC DNA]</scope>
    <source>
        <strain evidence="1">Daus_M_001</strain>
        <tissue evidence="1">Leg muscle</tissue>
    </source>
</reference>
<organism evidence="1 2">
    <name type="scientific">Dryococelus australis</name>
    <dbReference type="NCBI Taxonomy" id="614101"/>
    <lineage>
        <taxon>Eukaryota</taxon>
        <taxon>Metazoa</taxon>
        <taxon>Ecdysozoa</taxon>
        <taxon>Arthropoda</taxon>
        <taxon>Hexapoda</taxon>
        <taxon>Insecta</taxon>
        <taxon>Pterygota</taxon>
        <taxon>Neoptera</taxon>
        <taxon>Polyneoptera</taxon>
        <taxon>Phasmatodea</taxon>
        <taxon>Verophasmatodea</taxon>
        <taxon>Anareolatae</taxon>
        <taxon>Phasmatidae</taxon>
        <taxon>Eurycanthinae</taxon>
        <taxon>Dryococelus</taxon>
    </lineage>
</organism>
<dbReference type="EMBL" id="JARBHB010000005">
    <property type="protein sequence ID" value="KAJ8884124.1"/>
    <property type="molecule type" value="Genomic_DNA"/>
</dbReference>
<evidence type="ECO:0000313" key="1">
    <source>
        <dbReference type="EMBL" id="KAJ8884124.1"/>
    </source>
</evidence>
<proteinExistence type="predicted"/>
<keyword evidence="2" id="KW-1185">Reference proteome</keyword>
<sequence>MADYNIDNFTPGQPDAVTILEIEKKKKTFFEELKSVKVESKEIVKHKVTAILHRYFTRGSVSPKGYRYLRNKLKFPLPSITTLRRWSSKIDCRSRSSARCAASYFKKCCKFLREGMINSTNDACFNSVRGKLMGPHKAFQVVMAYGLFSTWRQPVYYDFDAPMTESRLKQKIISLESSGYPRLLYYE</sequence>
<dbReference type="Proteomes" id="UP001159363">
    <property type="component" value="Chromosome 4"/>
</dbReference>
<protein>
    <submittedName>
        <fullName evidence="1">Uncharacterized protein</fullName>
    </submittedName>
</protein>
<comment type="caution">
    <text evidence="1">The sequence shown here is derived from an EMBL/GenBank/DDBJ whole genome shotgun (WGS) entry which is preliminary data.</text>
</comment>
<gene>
    <name evidence="1" type="ORF">PR048_015981</name>
</gene>
<name>A0ABQ9HIT4_9NEOP</name>
<evidence type="ECO:0000313" key="2">
    <source>
        <dbReference type="Proteomes" id="UP001159363"/>
    </source>
</evidence>
<accession>A0ABQ9HIT4</accession>